<dbReference type="NCBIfam" id="NF037966">
    <property type="entry name" value="HetP_family"/>
    <property type="match status" value="1"/>
</dbReference>
<evidence type="ECO:0000313" key="1">
    <source>
        <dbReference type="EMBL" id="MBD2502771.1"/>
    </source>
</evidence>
<reference evidence="1 2" key="1">
    <citation type="journal article" date="2020" name="ISME J.">
        <title>Comparative genomics reveals insights into cyanobacterial evolution and habitat adaptation.</title>
        <authorList>
            <person name="Chen M.Y."/>
            <person name="Teng W.K."/>
            <person name="Zhao L."/>
            <person name="Hu C.X."/>
            <person name="Zhou Y.K."/>
            <person name="Han B.P."/>
            <person name="Song L.R."/>
            <person name="Shu W.S."/>
        </authorList>
    </citation>
    <scope>NUCLEOTIDE SEQUENCE [LARGE SCALE GENOMIC DNA]</scope>
    <source>
        <strain evidence="1 2">FACHB-119</strain>
    </source>
</reference>
<accession>A0ABR8D755</accession>
<gene>
    <name evidence="1" type="ORF">H6G83_19550</name>
</gene>
<comment type="caution">
    <text evidence="1">The sequence shown here is derived from an EMBL/GenBank/DDBJ whole genome shotgun (WGS) entry which is preliminary data.</text>
</comment>
<dbReference type="EMBL" id="JACJSG010000027">
    <property type="protein sequence ID" value="MBD2502771.1"/>
    <property type="molecule type" value="Genomic_DNA"/>
</dbReference>
<dbReference type="RefSeq" id="WP_190475347.1">
    <property type="nucleotide sequence ID" value="NZ_JACJSG010000027.1"/>
</dbReference>
<evidence type="ECO:0000313" key="2">
    <source>
        <dbReference type="Proteomes" id="UP000661112"/>
    </source>
</evidence>
<proteinExistence type="predicted"/>
<protein>
    <submittedName>
        <fullName evidence="1">HetP family heterocyst commitment protein</fullName>
    </submittedName>
</protein>
<dbReference type="Proteomes" id="UP000661112">
    <property type="component" value="Unassembled WGS sequence"/>
</dbReference>
<organism evidence="1 2">
    <name type="scientific">Anabaena azotica FACHB-119</name>
    <dbReference type="NCBI Taxonomy" id="947527"/>
    <lineage>
        <taxon>Bacteria</taxon>
        <taxon>Bacillati</taxon>
        <taxon>Cyanobacteriota</taxon>
        <taxon>Cyanophyceae</taxon>
        <taxon>Nostocales</taxon>
        <taxon>Nostocaceae</taxon>
        <taxon>Anabaena</taxon>
        <taxon>Anabaena azotica</taxon>
    </lineage>
</organism>
<keyword evidence="2" id="KW-1185">Reference proteome</keyword>
<name>A0ABR8D755_9NOST</name>
<sequence length="93" mass="10519">MNQKFSSSHQISDCLILTEEWEAILKAISCGKYSWACVLMLETVGHNPLTYIPYSTYLRLVKSNNMPNVIRACKNNSLGVKFVAIKTHVIDLD</sequence>
<dbReference type="InterPro" id="IPR049598">
    <property type="entry name" value="HetP-like"/>
</dbReference>